<name>A0A7J6BQP6_9TELE</name>
<keyword evidence="3" id="KW-1185">Reference proteome</keyword>
<keyword evidence="1" id="KW-0472">Membrane</keyword>
<evidence type="ECO:0000256" key="1">
    <source>
        <dbReference type="SAM" id="Phobius"/>
    </source>
</evidence>
<evidence type="ECO:0000313" key="2">
    <source>
        <dbReference type="EMBL" id="KAF4097327.1"/>
    </source>
</evidence>
<evidence type="ECO:0000313" key="3">
    <source>
        <dbReference type="Proteomes" id="UP000579812"/>
    </source>
</evidence>
<dbReference type="EMBL" id="JAAMOB010000022">
    <property type="protein sequence ID" value="KAF4097327.1"/>
    <property type="molecule type" value="Genomic_DNA"/>
</dbReference>
<protein>
    <submittedName>
        <fullName evidence="2">Uncharacterized protein</fullName>
    </submittedName>
</protein>
<organism evidence="2 3">
    <name type="scientific">Onychostoma macrolepis</name>
    <dbReference type="NCBI Taxonomy" id="369639"/>
    <lineage>
        <taxon>Eukaryota</taxon>
        <taxon>Metazoa</taxon>
        <taxon>Chordata</taxon>
        <taxon>Craniata</taxon>
        <taxon>Vertebrata</taxon>
        <taxon>Euteleostomi</taxon>
        <taxon>Actinopterygii</taxon>
        <taxon>Neopterygii</taxon>
        <taxon>Teleostei</taxon>
        <taxon>Ostariophysi</taxon>
        <taxon>Cypriniformes</taxon>
        <taxon>Cyprinidae</taxon>
        <taxon>Acrossocheilinae</taxon>
        <taxon>Onychostoma</taxon>
    </lineage>
</organism>
<feature type="transmembrane region" description="Helical" evidence="1">
    <location>
        <begin position="20"/>
        <end position="41"/>
    </location>
</feature>
<dbReference type="Proteomes" id="UP000579812">
    <property type="component" value="Unassembled WGS sequence"/>
</dbReference>
<accession>A0A7J6BQP6</accession>
<keyword evidence="1" id="KW-0812">Transmembrane</keyword>
<proteinExistence type="predicted"/>
<reference evidence="2 3" key="1">
    <citation type="submission" date="2020-04" db="EMBL/GenBank/DDBJ databases">
        <title>Chromosome-level genome assembly of a cyprinid fish Onychostoma macrolepis by integration of Nanopore Sequencing, Bionano and Hi-C technology.</title>
        <authorList>
            <person name="Wang D."/>
        </authorList>
    </citation>
    <scope>NUCLEOTIDE SEQUENCE [LARGE SCALE GENOMIC DNA]</scope>
    <source>
        <strain evidence="2">SWU-2019</strain>
        <tissue evidence="2">Muscle</tissue>
    </source>
</reference>
<gene>
    <name evidence="2" type="ORF">G5714_021335</name>
</gene>
<keyword evidence="1" id="KW-1133">Transmembrane helix</keyword>
<dbReference type="AlphaFoldDB" id="A0A7J6BQP6"/>
<sequence length="92" mass="10284">MSLFYFPFHPPDSDSLTVLISVAVAGSLLIVAGFGIFCIYWKCRKIDEQVQICEDEMTCVVMTNEPKLHERNAHASCSSIRSHFSLKCVSLA</sequence>
<comment type="caution">
    <text evidence="2">The sequence shown here is derived from an EMBL/GenBank/DDBJ whole genome shotgun (WGS) entry which is preliminary data.</text>
</comment>